<dbReference type="EMBL" id="JBEPMB010000001">
    <property type="protein sequence ID" value="MET3613216.1"/>
    <property type="molecule type" value="Genomic_DNA"/>
</dbReference>
<keyword evidence="2" id="KW-1185">Reference proteome</keyword>
<accession>A0ABV2IXT3</accession>
<sequence length="118" mass="13626">MLDKSTYMSDVQSGVYDRKFEHYKVRQNARIVTIGRGLTGLYERQAKVVDISVAGAGLELSHCIGLPKHYYLMIEGFPNRIGCAEIYRKDRKVGVKFIAQIDEHLIHKMIRSDYFKTK</sequence>
<gene>
    <name evidence="1" type="ORF">ABID16_001521</name>
</gene>
<organism evidence="1 2">
    <name type="scientific">Rhizobium aquaticum</name>
    <dbReference type="NCBI Taxonomy" id="1549636"/>
    <lineage>
        <taxon>Bacteria</taxon>
        <taxon>Pseudomonadati</taxon>
        <taxon>Pseudomonadota</taxon>
        <taxon>Alphaproteobacteria</taxon>
        <taxon>Hyphomicrobiales</taxon>
        <taxon>Rhizobiaceae</taxon>
        <taxon>Rhizobium/Agrobacterium group</taxon>
        <taxon>Rhizobium</taxon>
    </lineage>
</organism>
<protein>
    <recommendedName>
        <fullName evidence="3">PilZ domain-containing protein</fullName>
    </recommendedName>
</protein>
<reference evidence="1 2" key="1">
    <citation type="submission" date="2024-06" db="EMBL/GenBank/DDBJ databases">
        <title>Genomic Encyclopedia of Type Strains, Phase IV (KMG-IV): sequencing the most valuable type-strain genomes for metagenomic binning, comparative biology and taxonomic classification.</title>
        <authorList>
            <person name="Goeker M."/>
        </authorList>
    </citation>
    <scope>NUCLEOTIDE SEQUENCE [LARGE SCALE GENOMIC DNA]</scope>
    <source>
        <strain evidence="1 2">DSM 29780</strain>
    </source>
</reference>
<dbReference type="Proteomes" id="UP001549047">
    <property type="component" value="Unassembled WGS sequence"/>
</dbReference>
<name>A0ABV2IXT3_9HYPH</name>
<proteinExistence type="predicted"/>
<evidence type="ECO:0000313" key="2">
    <source>
        <dbReference type="Proteomes" id="UP001549047"/>
    </source>
</evidence>
<evidence type="ECO:0000313" key="1">
    <source>
        <dbReference type="EMBL" id="MET3613216.1"/>
    </source>
</evidence>
<evidence type="ECO:0008006" key="3">
    <source>
        <dbReference type="Google" id="ProtNLM"/>
    </source>
</evidence>
<dbReference type="RefSeq" id="WP_354555700.1">
    <property type="nucleotide sequence ID" value="NZ_JBEPMB010000001.1"/>
</dbReference>
<comment type="caution">
    <text evidence="1">The sequence shown here is derived from an EMBL/GenBank/DDBJ whole genome shotgun (WGS) entry which is preliminary data.</text>
</comment>